<reference evidence="3" key="1">
    <citation type="submission" date="2020-10" db="EMBL/GenBank/DDBJ databases">
        <authorList>
            <person name="Kusch S."/>
        </authorList>
    </citation>
    <scope>NUCLEOTIDE SEQUENCE</scope>
    <source>
        <strain evidence="3">SwB9</strain>
    </source>
</reference>
<keyword evidence="4" id="KW-1185">Reference proteome</keyword>
<proteinExistence type="predicted"/>
<dbReference type="EMBL" id="CAJHIA010000002">
    <property type="protein sequence ID" value="CAD6439193.1"/>
    <property type="molecule type" value="Genomic_DNA"/>
</dbReference>
<feature type="compositionally biased region" description="Polar residues" evidence="2">
    <location>
        <begin position="1"/>
        <end position="18"/>
    </location>
</feature>
<feature type="coiled-coil region" evidence="1">
    <location>
        <begin position="250"/>
        <end position="291"/>
    </location>
</feature>
<evidence type="ECO:0000256" key="2">
    <source>
        <dbReference type="SAM" id="MobiDB-lite"/>
    </source>
</evidence>
<evidence type="ECO:0000313" key="4">
    <source>
        <dbReference type="Proteomes" id="UP000624404"/>
    </source>
</evidence>
<organism evidence="3 4">
    <name type="scientific">Sclerotinia trifoliorum</name>
    <dbReference type="NCBI Taxonomy" id="28548"/>
    <lineage>
        <taxon>Eukaryota</taxon>
        <taxon>Fungi</taxon>
        <taxon>Dikarya</taxon>
        <taxon>Ascomycota</taxon>
        <taxon>Pezizomycotina</taxon>
        <taxon>Leotiomycetes</taxon>
        <taxon>Helotiales</taxon>
        <taxon>Sclerotiniaceae</taxon>
        <taxon>Sclerotinia</taxon>
    </lineage>
</organism>
<sequence>MTINTFTSEQNDQHTSTYDGEKPSKCLVNYNDAPTDNQSWKVTNYEKSELEVAPTVTTPKSAEFIKTRRSDLKSIKVTTQKFAENYNLRFKELCKRINIKSLEADYKSQYARCRVLLADMQQNKDGFAARESTIVEREKYLEIIAADLELRIQAAEEEDERIAFEASQRNEKLKGIRDCLDEREGLLVLGRSALRTREADVSQRENHAKTREDTIDDVENTLLAREATVKASETALISRESTIRTREEAIKKCEEAIESEKDVIKNKKDALRLYEANLKYTENRLQTKEERLNSEMTNRKLAVLEREQTVDVPDAAS</sequence>
<name>A0A8H2VL88_9HELO</name>
<keyword evidence="1" id="KW-0175">Coiled coil</keyword>
<dbReference type="AlphaFoldDB" id="A0A8H2VL88"/>
<gene>
    <name evidence="3" type="ORF">SCLTRI_LOCUS92</name>
</gene>
<comment type="caution">
    <text evidence="3">The sequence shown here is derived from an EMBL/GenBank/DDBJ whole genome shotgun (WGS) entry which is preliminary data.</text>
</comment>
<dbReference type="OrthoDB" id="3561114at2759"/>
<feature type="region of interest" description="Disordered" evidence="2">
    <location>
        <begin position="1"/>
        <end position="21"/>
    </location>
</feature>
<evidence type="ECO:0000256" key="1">
    <source>
        <dbReference type="SAM" id="Coils"/>
    </source>
</evidence>
<protein>
    <submittedName>
        <fullName evidence="3">Abe738a3-e4fc-46d2-aad9-8f0ec38011e2</fullName>
    </submittedName>
</protein>
<dbReference type="Proteomes" id="UP000624404">
    <property type="component" value="Unassembled WGS sequence"/>
</dbReference>
<accession>A0A8H2VL88</accession>
<evidence type="ECO:0000313" key="3">
    <source>
        <dbReference type="EMBL" id="CAD6439193.1"/>
    </source>
</evidence>